<dbReference type="Pfam" id="PF12802">
    <property type="entry name" value="MarR_2"/>
    <property type="match status" value="1"/>
</dbReference>
<dbReference type="PROSITE" id="PS01125">
    <property type="entry name" value="ROK"/>
    <property type="match status" value="1"/>
</dbReference>
<evidence type="ECO:0000259" key="2">
    <source>
        <dbReference type="Pfam" id="PF12802"/>
    </source>
</evidence>
<comment type="caution">
    <text evidence="3">The sequence shown here is derived from an EMBL/GenBank/DDBJ whole genome shotgun (WGS) entry which is preliminary data.</text>
</comment>
<dbReference type="PANTHER" id="PTHR18964">
    <property type="entry name" value="ROK (REPRESSOR, ORF, KINASE) FAMILY"/>
    <property type="match status" value="1"/>
</dbReference>
<keyword evidence="4" id="KW-1185">Reference proteome</keyword>
<dbReference type="Pfam" id="PF00480">
    <property type="entry name" value="ROK"/>
    <property type="match status" value="1"/>
</dbReference>
<dbReference type="CDD" id="cd24076">
    <property type="entry name" value="ASKHA_ATPase_ROK_BsXylR-like"/>
    <property type="match status" value="1"/>
</dbReference>
<proteinExistence type="inferred from homology"/>
<evidence type="ECO:0000313" key="4">
    <source>
        <dbReference type="Proteomes" id="UP001501570"/>
    </source>
</evidence>
<dbReference type="SUPFAM" id="SSF53067">
    <property type="entry name" value="Actin-like ATPase domain"/>
    <property type="match status" value="1"/>
</dbReference>
<evidence type="ECO:0000313" key="3">
    <source>
        <dbReference type="EMBL" id="GAA5186036.1"/>
    </source>
</evidence>
<dbReference type="InterPro" id="IPR000600">
    <property type="entry name" value="ROK"/>
</dbReference>
<accession>A0ABP9RT43</accession>
<dbReference type="PANTHER" id="PTHR18964:SF173">
    <property type="entry name" value="GLUCOKINASE"/>
    <property type="match status" value="1"/>
</dbReference>
<gene>
    <name evidence="3" type="ORF">GCM10023322_31380</name>
</gene>
<organism evidence="3 4">
    <name type="scientific">Rugosimonospora acidiphila</name>
    <dbReference type="NCBI Taxonomy" id="556531"/>
    <lineage>
        <taxon>Bacteria</taxon>
        <taxon>Bacillati</taxon>
        <taxon>Actinomycetota</taxon>
        <taxon>Actinomycetes</taxon>
        <taxon>Micromonosporales</taxon>
        <taxon>Micromonosporaceae</taxon>
        <taxon>Rugosimonospora</taxon>
    </lineage>
</organism>
<dbReference type="InterPro" id="IPR049874">
    <property type="entry name" value="ROK_cs"/>
</dbReference>
<dbReference type="InterPro" id="IPR036390">
    <property type="entry name" value="WH_DNA-bd_sf"/>
</dbReference>
<dbReference type="Gene3D" id="3.30.420.40">
    <property type="match status" value="2"/>
</dbReference>
<dbReference type="RefSeq" id="WP_345630254.1">
    <property type="nucleotide sequence ID" value="NZ_BAABJQ010000008.1"/>
</dbReference>
<dbReference type="EMBL" id="BAABJQ010000008">
    <property type="protein sequence ID" value="GAA5186036.1"/>
    <property type="molecule type" value="Genomic_DNA"/>
</dbReference>
<dbReference type="InterPro" id="IPR036388">
    <property type="entry name" value="WH-like_DNA-bd_sf"/>
</dbReference>
<reference evidence="4" key="1">
    <citation type="journal article" date="2019" name="Int. J. Syst. Evol. Microbiol.">
        <title>The Global Catalogue of Microorganisms (GCM) 10K type strain sequencing project: providing services to taxonomists for standard genome sequencing and annotation.</title>
        <authorList>
            <consortium name="The Broad Institute Genomics Platform"/>
            <consortium name="The Broad Institute Genome Sequencing Center for Infectious Disease"/>
            <person name="Wu L."/>
            <person name="Ma J."/>
        </authorList>
    </citation>
    <scope>NUCLEOTIDE SEQUENCE [LARGE SCALE GENOMIC DNA]</scope>
    <source>
        <strain evidence="4">JCM 18304</strain>
    </source>
</reference>
<evidence type="ECO:0000256" key="1">
    <source>
        <dbReference type="ARBA" id="ARBA00006479"/>
    </source>
</evidence>
<dbReference type="Proteomes" id="UP001501570">
    <property type="component" value="Unassembled WGS sequence"/>
</dbReference>
<dbReference type="InterPro" id="IPR000835">
    <property type="entry name" value="HTH_MarR-typ"/>
</dbReference>
<protein>
    <submittedName>
        <fullName evidence="3">ROK family transcriptional regulator</fullName>
    </submittedName>
</protein>
<dbReference type="InterPro" id="IPR043129">
    <property type="entry name" value="ATPase_NBD"/>
</dbReference>
<name>A0ABP9RT43_9ACTN</name>
<feature type="domain" description="HTH marR-type" evidence="2">
    <location>
        <begin position="22"/>
        <end position="73"/>
    </location>
</feature>
<comment type="similarity">
    <text evidence="1">Belongs to the ROK (NagC/XylR) family.</text>
</comment>
<dbReference type="Gene3D" id="1.10.10.10">
    <property type="entry name" value="Winged helix-like DNA-binding domain superfamily/Winged helix DNA-binding domain"/>
    <property type="match status" value="1"/>
</dbReference>
<sequence length="402" mass="41855">MTTPAVPQTPHPLAPRDLNLLRVIESIYRHPASSRADIARRTGLSRATVSTVVEELDAVDLIHERDAADDGRQRGTGRPPTLLSLVPRAAFAVGIDIGHQHVRITICDLAGDPIADDWSRAQVDDAPEQTLDLARDLVRQAMRTAGVTSEQVLGVGMGLAAPVNTRTGDVESDGILPGWQGISPAAEMRRRLGLPIQLANDANVGALGEKVFGAGRGVDDMTYIRLSAGVGAGLIVGGQPYQGSLGMAGEIGHVCVDPRGQICRCGNRGCLETVASPVAVARLLEHSTGRPTTFAQLLDLVNSGDRGARRAVADAGEAIGMTVSWVVNVLNPQLVVVGGELAAAGDVLLDPIRAGINRHSLAVAATGVRVTGGVLGDRAEVLGAAALVLARSPLALTERVRA</sequence>
<dbReference type="SUPFAM" id="SSF46785">
    <property type="entry name" value="Winged helix' DNA-binding domain"/>
    <property type="match status" value="1"/>
</dbReference>